<dbReference type="RefSeq" id="WP_206292623.1">
    <property type="nucleotide sequence ID" value="NZ_CP063458.1"/>
</dbReference>
<keyword evidence="2" id="KW-1185">Reference proteome</keyword>
<accession>A0A7M2WVR3</accession>
<dbReference type="Gene3D" id="2.130.10.10">
    <property type="entry name" value="YVTN repeat-like/Quinoprotein amine dehydrogenase"/>
    <property type="match status" value="1"/>
</dbReference>
<organism evidence="1 2">
    <name type="scientific">Humisphaera borealis</name>
    <dbReference type="NCBI Taxonomy" id="2807512"/>
    <lineage>
        <taxon>Bacteria</taxon>
        <taxon>Pseudomonadati</taxon>
        <taxon>Planctomycetota</taxon>
        <taxon>Phycisphaerae</taxon>
        <taxon>Tepidisphaerales</taxon>
        <taxon>Tepidisphaeraceae</taxon>
        <taxon>Humisphaera</taxon>
    </lineage>
</organism>
<evidence type="ECO:0000313" key="1">
    <source>
        <dbReference type="EMBL" id="QOV89575.1"/>
    </source>
</evidence>
<sequence length="907" mass="98520">MVEAQHLKAPLDALVGRLMAAFARAPKQGGKTRYVGLLDVRSEEVGRALDATAGDLRSLISAELRAMPDVFVLERSDMGRLADESALAEIPVALRGSSTLLESGIRKEGTDLVVTIRSKSSAGAVGEERVIRGPADGLVKLRPQLVAAIARLLSIAPPVVEAIDPQLEASAFSERSRQLASHGALRAAALAADVALALDPTQERRNFAYLKWRAAADANPAFEMNKGSSTYLPVDAPARYEAAIRAAVLQIASFHDLEATVAQSGDVKAPGGLEFVRTGPLHRYASAATAAGERWSLRDIFDKNLSLQFDPADEEILRQRERLRELCQMKFDRLVRICRSKNWSTSDLLAEKLYSIGRFCETDEEANRWLADCLKMHAADEWRKDLSAHAEAVFYVALASVGKKSYLPYRRPIPRVNNDLLLGSTDPKVKLAGQAVVLDSLSPGSPAQLQLAESMIRLAWEATPVDEPSTARIVAYEYFDAWDSPIKKAVEVLSRNDGGKPARRTFDALLAHSAQEGDTTRLLAHNILIRHFVYALRSDKTGSHLDALEAQLSAFPSQAFVEGNRKHYSGLITSERKSLNQPARTNFLATAFQITPVPLDGIAAPSKPHWMVAEGKDFLILCEQSQPNFVRQKWALWSVPIQGGRATAVATGEGDRWSIRAINGHAKLGDTHYFATAKGLLAGSGGKLQLLTDAQGLPVTNVTSIAVFGGRLLLGFEGGLSWYDPASRTAQAVASTKAVTIKNVLDGGLKYTISSLVADSTRKCIWVGVTGGERHGVFQFLSDGTLNRVVKAQDYSGGQLNVDGDRLLFVSHSGIVGYRFASRDLDPPIKVQLYGRNSAASGVQWLMLNETTVLTYEQWAGPTRTYSDYVGPLIRVEGRVYFAAPRNRFASSTTILGIVDVAKAGAP</sequence>
<protein>
    <submittedName>
        <fullName evidence="1">Uncharacterized protein</fullName>
    </submittedName>
</protein>
<reference evidence="1 2" key="1">
    <citation type="submission" date="2020-10" db="EMBL/GenBank/DDBJ databases">
        <title>Wide distribution of Phycisphaera-like planctomycetes from WD2101 soil group in peatlands and genome analysis of the first cultivated representative.</title>
        <authorList>
            <person name="Dedysh S.N."/>
            <person name="Beletsky A.V."/>
            <person name="Ivanova A."/>
            <person name="Kulichevskaya I.S."/>
            <person name="Suzina N.E."/>
            <person name="Philippov D.A."/>
            <person name="Rakitin A.L."/>
            <person name="Mardanov A.V."/>
            <person name="Ravin N.V."/>
        </authorList>
    </citation>
    <scope>NUCLEOTIDE SEQUENCE [LARGE SCALE GENOMIC DNA]</scope>
    <source>
        <strain evidence="1 2">M1803</strain>
    </source>
</reference>
<name>A0A7M2WVR3_9BACT</name>
<dbReference type="EMBL" id="CP063458">
    <property type="protein sequence ID" value="QOV89575.1"/>
    <property type="molecule type" value="Genomic_DNA"/>
</dbReference>
<evidence type="ECO:0000313" key="2">
    <source>
        <dbReference type="Proteomes" id="UP000593765"/>
    </source>
</evidence>
<dbReference type="InterPro" id="IPR015943">
    <property type="entry name" value="WD40/YVTN_repeat-like_dom_sf"/>
</dbReference>
<proteinExistence type="predicted"/>
<dbReference type="Proteomes" id="UP000593765">
    <property type="component" value="Chromosome"/>
</dbReference>
<dbReference type="AlphaFoldDB" id="A0A7M2WVR3"/>
<dbReference type="KEGG" id="hbs:IPV69_25860"/>
<gene>
    <name evidence="1" type="ORF">IPV69_25860</name>
</gene>